<reference evidence="1" key="1">
    <citation type="submission" date="2022-06" db="EMBL/GenBank/DDBJ databases">
        <authorList>
            <person name="Ping M."/>
        </authorList>
    </citation>
    <scope>NUCLEOTIDE SEQUENCE</scope>
    <source>
        <strain evidence="1">JCM11759T</strain>
    </source>
</reference>
<accession>A0ABY5D223</accession>
<proteinExistence type="predicted"/>
<evidence type="ECO:0000313" key="2">
    <source>
        <dbReference type="Proteomes" id="UP001055940"/>
    </source>
</evidence>
<keyword evidence="2" id="KW-1185">Reference proteome</keyword>
<name>A0ABY5D223_9ACTN</name>
<evidence type="ECO:0000313" key="1">
    <source>
        <dbReference type="EMBL" id="USY18067.1"/>
    </source>
</evidence>
<organism evidence="1 2">
    <name type="scientific">Nocardiopsis exhalans</name>
    <dbReference type="NCBI Taxonomy" id="163604"/>
    <lineage>
        <taxon>Bacteria</taxon>
        <taxon>Bacillati</taxon>
        <taxon>Actinomycetota</taxon>
        <taxon>Actinomycetes</taxon>
        <taxon>Streptosporangiales</taxon>
        <taxon>Nocardiopsidaceae</taxon>
        <taxon>Nocardiopsis</taxon>
    </lineage>
</organism>
<dbReference type="RefSeq" id="WP_254417541.1">
    <property type="nucleotide sequence ID" value="NZ_BAAAJB010000077.1"/>
</dbReference>
<dbReference type="EMBL" id="CP099837">
    <property type="protein sequence ID" value="USY18067.1"/>
    <property type="molecule type" value="Genomic_DNA"/>
</dbReference>
<sequence>MTVTTEFGTWVNHGDRCNVSVESTFAGYIGGADPEWRERVENDGYFDSMVAAFRSEINAALPTNVALCGNDFYGPYYTADCDFDGYPTDEHGALDITDIIAGIDLEPILERYDPDLVKQDATLSVGPNGWHTLTIGDTAVDLPVRSNEVISVPLLHELAVQALTEHEWELTGVWERTPAGFTAPATLSA</sequence>
<dbReference type="Proteomes" id="UP001055940">
    <property type="component" value="Chromosome"/>
</dbReference>
<protein>
    <submittedName>
        <fullName evidence="1">Uncharacterized protein</fullName>
    </submittedName>
</protein>
<gene>
    <name evidence="1" type="ORF">NE857_22395</name>
</gene>